<evidence type="ECO:0000256" key="5">
    <source>
        <dbReference type="HAMAP-Rule" id="MF_00378"/>
    </source>
</evidence>
<evidence type="ECO:0000259" key="7">
    <source>
        <dbReference type="Pfam" id="PF02601"/>
    </source>
</evidence>
<keyword evidence="10" id="KW-1185">Reference proteome</keyword>
<evidence type="ECO:0000256" key="4">
    <source>
        <dbReference type="ARBA" id="ARBA00022839"/>
    </source>
</evidence>
<dbReference type="RefSeq" id="WP_125164487.1">
    <property type="nucleotide sequence ID" value="NZ_CP034234.1"/>
</dbReference>
<protein>
    <recommendedName>
        <fullName evidence="5">Exodeoxyribonuclease 7 large subunit</fullName>
        <ecNumber evidence="5">3.1.11.6</ecNumber>
    </recommendedName>
    <alternativeName>
        <fullName evidence="5">Exodeoxyribonuclease VII large subunit</fullName>
        <shortName evidence="5">Exonuclease VII large subunit</shortName>
    </alternativeName>
</protein>
<reference evidence="9 10" key="1">
    <citation type="journal article" date="2020" name="Int. J. Syst. Evol. Microbiol.">
        <title>Description of Erysipelothrix piscisicarius sp. nov., an emergent fish pathogen, and assessment of virulence using a tiger barb (Puntigrus tetrazona) infection model.</title>
        <authorList>
            <person name="Pomaranski E.K."/>
            <person name="Griffin M.J."/>
            <person name="Camus A.C."/>
            <person name="Armwood A.R."/>
            <person name="Shelley J."/>
            <person name="Waldbieser G.C."/>
            <person name="LaFrentz B.R."/>
            <person name="Garcia J.C."/>
            <person name="Yanong R."/>
            <person name="Soto E."/>
        </authorList>
    </citation>
    <scope>NUCLEOTIDE SEQUENCE [LARGE SCALE GENOMIC DNA]</scope>
    <source>
        <strain evidence="9 10">15TAL0474</strain>
    </source>
</reference>
<name>A0A3Q8S7N1_9FIRM</name>
<dbReference type="EC" id="3.1.11.6" evidence="5"/>
<dbReference type="GO" id="GO:0008855">
    <property type="term" value="F:exodeoxyribonuclease VII activity"/>
    <property type="evidence" value="ECO:0007669"/>
    <property type="project" value="UniProtKB-UniRule"/>
</dbReference>
<dbReference type="GO" id="GO:0005737">
    <property type="term" value="C:cytoplasm"/>
    <property type="evidence" value="ECO:0007669"/>
    <property type="project" value="UniProtKB-SubCell"/>
</dbReference>
<evidence type="ECO:0000313" key="9">
    <source>
        <dbReference type="EMBL" id="AZK44312.1"/>
    </source>
</evidence>
<gene>
    <name evidence="5 9" type="primary">xseA</name>
    <name evidence="9" type="ORF">EEI45_05730</name>
</gene>
<dbReference type="HAMAP" id="MF_00378">
    <property type="entry name" value="Exonuc_7_L"/>
    <property type="match status" value="1"/>
</dbReference>
<evidence type="ECO:0000259" key="8">
    <source>
        <dbReference type="Pfam" id="PF13742"/>
    </source>
</evidence>
<keyword evidence="2 5" id="KW-0540">Nuclease</keyword>
<dbReference type="AlphaFoldDB" id="A0A3Q8S7N1"/>
<keyword evidence="3 5" id="KW-0378">Hydrolase</keyword>
<feature type="domain" description="OB-fold nucleic acid binding" evidence="8">
    <location>
        <begin position="8"/>
        <end position="101"/>
    </location>
</feature>
<comment type="similarity">
    <text evidence="5 6">Belongs to the XseA family.</text>
</comment>
<dbReference type="Proteomes" id="UP000278804">
    <property type="component" value="Chromosome"/>
</dbReference>
<comment type="subcellular location">
    <subcellularLocation>
        <location evidence="5 6">Cytoplasm</location>
    </subcellularLocation>
</comment>
<dbReference type="KEGG" id="eri:EEI45_05730"/>
<dbReference type="InterPro" id="IPR025824">
    <property type="entry name" value="OB-fold_nuc-bd_dom"/>
</dbReference>
<dbReference type="GO" id="GO:0003676">
    <property type="term" value="F:nucleic acid binding"/>
    <property type="evidence" value="ECO:0007669"/>
    <property type="project" value="InterPro"/>
</dbReference>
<dbReference type="GO" id="GO:0006308">
    <property type="term" value="P:DNA catabolic process"/>
    <property type="evidence" value="ECO:0007669"/>
    <property type="project" value="UniProtKB-UniRule"/>
</dbReference>
<accession>A0A3Q8S7N1</accession>
<evidence type="ECO:0000256" key="3">
    <source>
        <dbReference type="ARBA" id="ARBA00022801"/>
    </source>
</evidence>
<dbReference type="CDD" id="cd04489">
    <property type="entry name" value="ExoVII_LU_OBF"/>
    <property type="match status" value="1"/>
</dbReference>
<dbReference type="InterPro" id="IPR003753">
    <property type="entry name" value="Exonuc_VII_L"/>
</dbReference>
<dbReference type="PANTHER" id="PTHR30008:SF0">
    <property type="entry name" value="EXODEOXYRIBONUCLEASE 7 LARGE SUBUNIT"/>
    <property type="match status" value="1"/>
</dbReference>
<dbReference type="NCBIfam" id="TIGR00237">
    <property type="entry name" value="xseA"/>
    <property type="match status" value="1"/>
</dbReference>
<evidence type="ECO:0000256" key="2">
    <source>
        <dbReference type="ARBA" id="ARBA00022722"/>
    </source>
</evidence>
<comment type="subunit">
    <text evidence="5">Heterooligomer composed of large and small subunits.</text>
</comment>
<dbReference type="EMBL" id="CP034234">
    <property type="protein sequence ID" value="AZK44312.1"/>
    <property type="molecule type" value="Genomic_DNA"/>
</dbReference>
<dbReference type="Gene3D" id="2.40.50.1010">
    <property type="match status" value="1"/>
</dbReference>
<dbReference type="GO" id="GO:0009318">
    <property type="term" value="C:exodeoxyribonuclease VII complex"/>
    <property type="evidence" value="ECO:0007669"/>
    <property type="project" value="UniProtKB-UniRule"/>
</dbReference>
<comment type="catalytic activity">
    <reaction evidence="5 6">
        <text>Exonucleolytic cleavage in either 5'- to 3'- or 3'- to 5'-direction to yield nucleoside 5'-phosphates.</text>
        <dbReference type="EC" id="3.1.11.6"/>
    </reaction>
</comment>
<dbReference type="PANTHER" id="PTHR30008">
    <property type="entry name" value="EXODEOXYRIBONUCLEASE 7 LARGE SUBUNIT"/>
    <property type="match status" value="1"/>
</dbReference>
<evidence type="ECO:0000313" key="10">
    <source>
        <dbReference type="Proteomes" id="UP000278804"/>
    </source>
</evidence>
<proteinExistence type="inferred from homology"/>
<keyword evidence="4 5" id="KW-0269">Exonuclease</keyword>
<organism evidence="9 10">
    <name type="scientific">Erysipelothrix piscisicarius</name>
    <dbReference type="NCBI Taxonomy" id="2485784"/>
    <lineage>
        <taxon>Bacteria</taxon>
        <taxon>Bacillati</taxon>
        <taxon>Bacillota</taxon>
        <taxon>Erysipelotrichia</taxon>
        <taxon>Erysipelotrichales</taxon>
        <taxon>Erysipelotrichaceae</taxon>
        <taxon>Erysipelothrix</taxon>
    </lineage>
</organism>
<evidence type="ECO:0000256" key="1">
    <source>
        <dbReference type="ARBA" id="ARBA00022490"/>
    </source>
</evidence>
<dbReference type="Pfam" id="PF02601">
    <property type="entry name" value="Exonuc_VII_L"/>
    <property type="match status" value="1"/>
</dbReference>
<feature type="domain" description="Exonuclease VII large subunit C-terminal" evidence="7">
    <location>
        <begin position="125"/>
        <end position="484"/>
    </location>
</feature>
<comment type="function">
    <text evidence="5">Bidirectionally degrades single-stranded DNA into large acid-insoluble oligonucleotides, which are then degraded further into small acid-soluble oligonucleotides.</text>
</comment>
<evidence type="ECO:0000256" key="6">
    <source>
        <dbReference type="RuleBase" id="RU004355"/>
    </source>
</evidence>
<sequence>MITQDVITVTEFVHELKGVIDQHPSFKNVALVGELSNFKAHHSGHFYFSLKDDKSRVTCAMFRRSASKVLFKPKDGDKVVIFGRCEVYTDTGTVQIYADRMNLDGLGDLYIQFEKLKKDFENRGYFDPKHRKPIPKYPQRIGVIVGEKSAAYADISRTLQERWPLAQQIDLLAYVQGEHASNSLVQQIKTAHLQNIDTIILGRGGGSIEDLWAFNTPEVVEAIFSSEIPIISGIGHESDVTLSDFVADYRAATPTAAAVAATPNCVEMNTMIRDYKNQYYLAVRNKYLRRMGDFTYLIQSSALKDPILLVERKQQKLDTLTVRITHQQTLFDESKRMLTLFTNRMENSLQIKQNNSHHAINQFMSLSTTTIQQKLNQSLQKFNMMENRYVFYSQYIERNIKQNQLMIQQYNGRFQSLVERDLNLKKERLNEILKSLKYRSPLEVIQRNLNQGYVIPRKNDTHVLSVDALNLNDHIQLEFKDGFVVTQVISKESKDE</sequence>
<keyword evidence="1 5" id="KW-0963">Cytoplasm</keyword>
<dbReference type="InterPro" id="IPR020579">
    <property type="entry name" value="Exonuc_VII_lsu_C"/>
</dbReference>
<dbReference type="Pfam" id="PF13742">
    <property type="entry name" value="tRNA_anti_2"/>
    <property type="match status" value="1"/>
</dbReference>